<evidence type="ECO:0000313" key="1">
    <source>
        <dbReference type="EMBL" id="PIA62521.1"/>
    </source>
</evidence>
<keyword evidence="2" id="KW-1185">Reference proteome</keyword>
<protein>
    <submittedName>
        <fullName evidence="1">Uncharacterized protein</fullName>
    </submittedName>
</protein>
<accession>A0A2G5F3E8</accession>
<proteinExistence type="predicted"/>
<gene>
    <name evidence="1" type="ORF">AQUCO_00200496v1</name>
</gene>
<sequence length="172" mass="20006">MNLLREDDPKIPLICVRCFDDRNYGKFDFNGTKTCEKCTDPFRFLIWSTGCRFTRICRTCSIDENICQFCLVPFTKPPFITPWEQYSSPRVDFYEVYEPATPPAADTYKSTSLRGIQLSHGSPDVDNPNIQPRSRFPDYLLIVKDPVYFIDYDETQESKHSCSTTESRSPDH</sequence>
<dbReference type="EMBL" id="KZ305019">
    <property type="protein sequence ID" value="PIA62521.1"/>
    <property type="molecule type" value="Genomic_DNA"/>
</dbReference>
<dbReference type="InParanoid" id="A0A2G5F3E8"/>
<dbReference type="Proteomes" id="UP000230069">
    <property type="component" value="Unassembled WGS sequence"/>
</dbReference>
<name>A0A2G5F3E8_AQUCA</name>
<dbReference type="AlphaFoldDB" id="A0A2G5F3E8"/>
<organism evidence="1 2">
    <name type="scientific">Aquilegia coerulea</name>
    <name type="common">Rocky mountain columbine</name>
    <dbReference type="NCBI Taxonomy" id="218851"/>
    <lineage>
        <taxon>Eukaryota</taxon>
        <taxon>Viridiplantae</taxon>
        <taxon>Streptophyta</taxon>
        <taxon>Embryophyta</taxon>
        <taxon>Tracheophyta</taxon>
        <taxon>Spermatophyta</taxon>
        <taxon>Magnoliopsida</taxon>
        <taxon>Ranunculales</taxon>
        <taxon>Ranunculaceae</taxon>
        <taxon>Thalictroideae</taxon>
        <taxon>Aquilegia</taxon>
    </lineage>
</organism>
<evidence type="ECO:0000313" key="2">
    <source>
        <dbReference type="Proteomes" id="UP000230069"/>
    </source>
</evidence>
<reference evidence="1 2" key="1">
    <citation type="submission" date="2017-09" db="EMBL/GenBank/DDBJ databases">
        <title>WGS assembly of Aquilegia coerulea Goldsmith.</title>
        <authorList>
            <person name="Hodges S."/>
            <person name="Kramer E."/>
            <person name="Nordborg M."/>
            <person name="Tomkins J."/>
            <person name="Borevitz J."/>
            <person name="Derieg N."/>
            <person name="Yan J."/>
            <person name="Mihaltcheva S."/>
            <person name="Hayes R.D."/>
            <person name="Rokhsar D."/>
        </authorList>
    </citation>
    <scope>NUCLEOTIDE SEQUENCE [LARGE SCALE GENOMIC DNA]</scope>
    <source>
        <strain evidence="2">cv. Goldsmith</strain>
    </source>
</reference>